<dbReference type="AlphaFoldDB" id="A0AAE2SDX5"/>
<evidence type="ECO:0000313" key="1">
    <source>
        <dbReference type="EMBL" id="MBK1856593.1"/>
    </source>
</evidence>
<dbReference type="Proteomes" id="UP000634206">
    <property type="component" value="Unassembled WGS sequence"/>
</dbReference>
<evidence type="ECO:0000313" key="2">
    <source>
        <dbReference type="Proteomes" id="UP000634206"/>
    </source>
</evidence>
<proteinExistence type="predicted"/>
<name>A0AAE2SDX5_9BACT</name>
<keyword evidence="2" id="KW-1185">Reference proteome</keyword>
<gene>
    <name evidence="1" type="ORF">JIN83_16620</name>
</gene>
<dbReference type="RefSeq" id="WP_309491213.1">
    <property type="nucleotide sequence ID" value="NZ_JAENIG010000025.1"/>
</dbReference>
<protein>
    <submittedName>
        <fullName evidence="1">Uncharacterized protein</fullName>
    </submittedName>
</protein>
<organism evidence="1 2">
    <name type="scientific">Oceaniferula flava</name>
    <dbReference type="NCBI Taxonomy" id="2800421"/>
    <lineage>
        <taxon>Bacteria</taxon>
        <taxon>Pseudomonadati</taxon>
        <taxon>Verrucomicrobiota</taxon>
        <taxon>Verrucomicrobiia</taxon>
        <taxon>Verrucomicrobiales</taxon>
        <taxon>Verrucomicrobiaceae</taxon>
        <taxon>Oceaniferula</taxon>
    </lineage>
</organism>
<sequence>MQGNIISGGLSNGKTFFSARVLEDVRFSMMLTILRQSSFLRVPPEDQQHAADVPGSA</sequence>
<dbReference type="EMBL" id="JAENIG010000025">
    <property type="protein sequence ID" value="MBK1856593.1"/>
    <property type="molecule type" value="Genomic_DNA"/>
</dbReference>
<accession>A0AAE2SDX5</accession>
<reference evidence="1" key="1">
    <citation type="submission" date="2021-01" db="EMBL/GenBank/DDBJ databases">
        <title>Modified the classification status of verrucomicrobia.</title>
        <authorList>
            <person name="Feng X."/>
        </authorList>
    </citation>
    <scope>NUCLEOTIDE SEQUENCE</scope>
    <source>
        <strain evidence="1">5K15</strain>
    </source>
</reference>
<comment type="caution">
    <text evidence="1">The sequence shown here is derived from an EMBL/GenBank/DDBJ whole genome shotgun (WGS) entry which is preliminary data.</text>
</comment>